<organism evidence="1 2">
    <name type="scientific">Pseudomonas rhizosphaerae</name>
    <dbReference type="NCBI Taxonomy" id="216142"/>
    <lineage>
        <taxon>Bacteria</taxon>
        <taxon>Pseudomonadati</taxon>
        <taxon>Pseudomonadota</taxon>
        <taxon>Gammaproteobacteria</taxon>
        <taxon>Pseudomonadales</taxon>
        <taxon>Pseudomonadaceae</taxon>
        <taxon>Pseudomonas</taxon>
    </lineage>
</organism>
<evidence type="ECO:0000313" key="2">
    <source>
        <dbReference type="Proteomes" id="UP000029499"/>
    </source>
</evidence>
<dbReference type="InterPro" id="IPR012449">
    <property type="entry name" value="Phage_F116_Orf28"/>
</dbReference>
<evidence type="ECO:0008006" key="3">
    <source>
        <dbReference type="Google" id="ProtNLM"/>
    </source>
</evidence>
<gene>
    <name evidence="1" type="ORF">LT40_08785</name>
</gene>
<proteinExistence type="predicted"/>
<protein>
    <recommendedName>
        <fullName evidence="3">DUF1654 domain-containing protein</fullName>
    </recommendedName>
</protein>
<dbReference type="RefSeq" id="WP_043188909.1">
    <property type="nucleotide sequence ID" value="NZ_CP009533.1"/>
</dbReference>
<dbReference type="EMBL" id="CP009533">
    <property type="protein sequence ID" value="AIS17488.1"/>
    <property type="molecule type" value="Genomic_DNA"/>
</dbReference>
<dbReference type="KEGG" id="prh:LT40_08785"/>
<reference evidence="1 2" key="1">
    <citation type="journal article" date="2015" name="J. Biotechnol.">
        <title>Complete genome sequence of Pseudomonas rhizosphaerae IH5T (=DSM 16299T), a phosphate-solubilizing rhizobacterium for bacterial biofertilizer.</title>
        <authorList>
            <person name="Kwak Y."/>
            <person name="Jung B.K."/>
            <person name="Shin J.H."/>
        </authorList>
    </citation>
    <scope>NUCLEOTIDE SEQUENCE [LARGE SCALE GENOMIC DNA]</scope>
    <source>
        <strain evidence="1">DSM 16299</strain>
    </source>
</reference>
<sequence>MLHQPDFTQTKPRTYEQIGHRVQRIINDPKVQKRQFVVVSRLPNEPPADWRRLLNEISETAGIKVDEVDGKEVRIGWREYCEV</sequence>
<dbReference type="HOGENOM" id="CLU_153873_1_1_6"/>
<dbReference type="Pfam" id="PF07867">
    <property type="entry name" value="DUF1654"/>
    <property type="match status" value="1"/>
</dbReference>
<evidence type="ECO:0000313" key="1">
    <source>
        <dbReference type="EMBL" id="AIS17488.1"/>
    </source>
</evidence>
<dbReference type="AlphaFoldDB" id="A0A089YM61"/>
<dbReference type="Proteomes" id="UP000029499">
    <property type="component" value="Chromosome"/>
</dbReference>
<keyword evidence="2" id="KW-1185">Reference proteome</keyword>
<accession>A0A089YM61</accession>
<dbReference type="OrthoDB" id="6904615at2"/>
<name>A0A089YM61_9PSED</name>